<evidence type="ECO:0000313" key="2">
    <source>
        <dbReference type="EMBL" id="OQV22037.1"/>
    </source>
</evidence>
<keyword evidence="1" id="KW-0732">Signal</keyword>
<name>A0A1W0X3A3_HYPEX</name>
<keyword evidence="3" id="KW-1185">Reference proteome</keyword>
<dbReference type="AlphaFoldDB" id="A0A1W0X3A3"/>
<feature type="chain" id="PRO_5012890346" evidence="1">
    <location>
        <begin position="27"/>
        <end position="68"/>
    </location>
</feature>
<organism evidence="2 3">
    <name type="scientific">Hypsibius exemplaris</name>
    <name type="common">Freshwater tardigrade</name>
    <dbReference type="NCBI Taxonomy" id="2072580"/>
    <lineage>
        <taxon>Eukaryota</taxon>
        <taxon>Metazoa</taxon>
        <taxon>Ecdysozoa</taxon>
        <taxon>Tardigrada</taxon>
        <taxon>Eutardigrada</taxon>
        <taxon>Parachela</taxon>
        <taxon>Hypsibioidea</taxon>
        <taxon>Hypsibiidae</taxon>
        <taxon>Hypsibius</taxon>
    </lineage>
</organism>
<protein>
    <submittedName>
        <fullName evidence="2">Uncharacterized protein</fullName>
    </submittedName>
</protein>
<feature type="signal peptide" evidence="1">
    <location>
        <begin position="1"/>
        <end position="26"/>
    </location>
</feature>
<proteinExistence type="predicted"/>
<sequence>MSTLKRFVVFWAILIALLIVTDYVAGQFETAGGGSGDGGIIIFLEEKGPLAKGQPIIRKLTPSALKPQ</sequence>
<accession>A0A1W0X3A3</accession>
<dbReference type="EMBL" id="MTYJ01000019">
    <property type="protein sequence ID" value="OQV22037.1"/>
    <property type="molecule type" value="Genomic_DNA"/>
</dbReference>
<reference evidence="3" key="1">
    <citation type="submission" date="2017-01" db="EMBL/GenBank/DDBJ databases">
        <title>Comparative genomics of anhydrobiosis in the tardigrade Hypsibius dujardini.</title>
        <authorList>
            <person name="Yoshida Y."/>
            <person name="Koutsovoulos G."/>
            <person name="Laetsch D."/>
            <person name="Stevens L."/>
            <person name="Kumar S."/>
            <person name="Horikawa D."/>
            <person name="Ishino K."/>
            <person name="Komine S."/>
            <person name="Tomita M."/>
            <person name="Blaxter M."/>
            <person name="Arakawa K."/>
        </authorList>
    </citation>
    <scope>NUCLEOTIDE SEQUENCE [LARGE SCALE GENOMIC DNA]</scope>
    <source>
        <strain evidence="3">Z151</strain>
    </source>
</reference>
<evidence type="ECO:0000256" key="1">
    <source>
        <dbReference type="SAM" id="SignalP"/>
    </source>
</evidence>
<evidence type="ECO:0000313" key="3">
    <source>
        <dbReference type="Proteomes" id="UP000192578"/>
    </source>
</evidence>
<comment type="caution">
    <text evidence="2">The sequence shown here is derived from an EMBL/GenBank/DDBJ whole genome shotgun (WGS) entry which is preliminary data.</text>
</comment>
<dbReference type="Proteomes" id="UP000192578">
    <property type="component" value="Unassembled WGS sequence"/>
</dbReference>
<gene>
    <name evidence="2" type="ORF">BV898_03884</name>
</gene>